<dbReference type="EMBL" id="JADIKM010000001">
    <property type="protein sequence ID" value="MFK2903485.1"/>
    <property type="molecule type" value="Genomic_DNA"/>
</dbReference>
<evidence type="ECO:0000313" key="7">
    <source>
        <dbReference type="Proteomes" id="UP001620460"/>
    </source>
</evidence>
<gene>
    <name evidence="6" type="ORF">ISP17_05900</name>
</gene>
<dbReference type="InterPro" id="IPR002410">
    <property type="entry name" value="Peptidase_S33"/>
</dbReference>
<dbReference type="Proteomes" id="UP001620460">
    <property type="component" value="Unassembled WGS sequence"/>
</dbReference>
<evidence type="ECO:0000313" key="6">
    <source>
        <dbReference type="EMBL" id="MFK2903485.1"/>
    </source>
</evidence>
<dbReference type="InterPro" id="IPR000073">
    <property type="entry name" value="AB_hydrolase_1"/>
</dbReference>
<feature type="chain" id="PRO_5047228535" evidence="4">
    <location>
        <begin position="20"/>
        <end position="342"/>
    </location>
</feature>
<dbReference type="InterPro" id="IPR029058">
    <property type="entry name" value="AB_hydrolase_fold"/>
</dbReference>
<dbReference type="Pfam" id="PF00561">
    <property type="entry name" value="Abhydrolase_1"/>
    <property type="match status" value="1"/>
</dbReference>
<dbReference type="GO" id="GO:0016787">
    <property type="term" value="F:hydrolase activity"/>
    <property type="evidence" value="ECO:0007669"/>
    <property type="project" value="UniProtKB-KW"/>
</dbReference>
<keyword evidence="7" id="KW-1185">Reference proteome</keyword>
<evidence type="ECO:0000256" key="3">
    <source>
        <dbReference type="PIRNR" id="PIRNR005539"/>
    </source>
</evidence>
<evidence type="ECO:0000259" key="5">
    <source>
        <dbReference type="Pfam" id="PF00561"/>
    </source>
</evidence>
<protein>
    <submittedName>
        <fullName evidence="6">Proline iminopeptidase-family hydrolase</fullName>
    </submittedName>
</protein>
<evidence type="ECO:0000256" key="1">
    <source>
        <dbReference type="ARBA" id="ARBA00010088"/>
    </source>
</evidence>
<keyword evidence="4" id="KW-0732">Signal</keyword>
<reference evidence="6 7" key="1">
    <citation type="submission" date="2020-10" db="EMBL/GenBank/DDBJ databases">
        <title>Phylogeny of dyella-like bacteria.</title>
        <authorList>
            <person name="Fu J."/>
        </authorList>
    </citation>
    <scope>NUCLEOTIDE SEQUENCE [LARGE SCALE GENOMIC DNA]</scope>
    <source>
        <strain evidence="6 7">Gsoil3046</strain>
    </source>
</reference>
<comment type="similarity">
    <text evidence="1">Belongs to the peptidase S33 family.</text>
</comment>
<keyword evidence="2 3" id="KW-0378">Hydrolase</keyword>
<dbReference type="Gene3D" id="3.40.50.1820">
    <property type="entry name" value="alpha/beta hydrolase"/>
    <property type="match status" value="1"/>
</dbReference>
<organism evidence="6 7">
    <name type="scientific">Dyella ginsengisoli</name>
    <dbReference type="NCBI Taxonomy" id="363848"/>
    <lineage>
        <taxon>Bacteria</taxon>
        <taxon>Pseudomonadati</taxon>
        <taxon>Pseudomonadota</taxon>
        <taxon>Gammaproteobacteria</taxon>
        <taxon>Lysobacterales</taxon>
        <taxon>Rhodanobacteraceae</taxon>
        <taxon>Dyella</taxon>
    </lineage>
</organism>
<sequence length="342" mass="38332">MKKLAALLAALALPFAACAAQSAPPASYYSHAGHDDVLSGGVKMIPISTPLGKFRVWTKRVGNNPKLAVLLLHGGPGMTHEYFEAFDSYLPAAGIEYIYYDQLGSAYSDQPKGPGTDALWTTDRFVEEVEQVRQALHLDKNNFCVLGHSWGGILAMEYALKYQQHLKCLVISNMVDSIPQYNDYAKNVLEPAMDPKQLAEVKAMEAEHRTDDPRYMQILTTMHYEKHVLRMPQAQWPEPVTRAFGHVNSHIYTLMQGPSELGASGVLEHWDRSKDLHEITVPTLVIAGKFDTMDPDYMAQMAKKLPKGQLLLCPKGSHMSMYDDQQTYFTGLVKFLRGVERE</sequence>
<dbReference type="PRINTS" id="PR00793">
    <property type="entry name" value="PROAMNOPTASE"/>
</dbReference>
<dbReference type="InterPro" id="IPR005945">
    <property type="entry name" value="Pro_imino_pep"/>
</dbReference>
<comment type="caution">
    <text evidence="6">The sequence shown here is derived from an EMBL/GenBank/DDBJ whole genome shotgun (WGS) entry which is preliminary data.</text>
</comment>
<name>A0ABW8JUY0_9GAMM</name>
<dbReference type="InterPro" id="IPR050266">
    <property type="entry name" value="AB_hydrolase_sf"/>
</dbReference>
<evidence type="ECO:0000256" key="2">
    <source>
        <dbReference type="ARBA" id="ARBA00022801"/>
    </source>
</evidence>
<proteinExistence type="inferred from homology"/>
<dbReference type="PANTHER" id="PTHR43798:SF33">
    <property type="entry name" value="HYDROLASE, PUTATIVE (AFU_ORTHOLOGUE AFUA_2G14860)-RELATED"/>
    <property type="match status" value="1"/>
</dbReference>
<dbReference type="NCBIfam" id="TIGR01250">
    <property type="entry name" value="pro_imino_pep_2"/>
    <property type="match status" value="1"/>
</dbReference>
<feature type="domain" description="AB hydrolase-1" evidence="5">
    <location>
        <begin position="68"/>
        <end position="324"/>
    </location>
</feature>
<feature type="signal peptide" evidence="4">
    <location>
        <begin position="1"/>
        <end position="19"/>
    </location>
</feature>
<accession>A0ABW8JUY0</accession>
<dbReference type="PANTHER" id="PTHR43798">
    <property type="entry name" value="MONOACYLGLYCEROL LIPASE"/>
    <property type="match status" value="1"/>
</dbReference>
<dbReference type="PIRSF" id="PIRSF005539">
    <property type="entry name" value="Pept_S33_TRI_F1"/>
    <property type="match status" value="1"/>
</dbReference>
<dbReference type="RefSeq" id="WP_404630966.1">
    <property type="nucleotide sequence ID" value="NZ_JADIKM010000001.1"/>
</dbReference>
<evidence type="ECO:0000256" key="4">
    <source>
        <dbReference type="SAM" id="SignalP"/>
    </source>
</evidence>
<dbReference type="SUPFAM" id="SSF53474">
    <property type="entry name" value="alpha/beta-Hydrolases"/>
    <property type="match status" value="1"/>
</dbReference>